<keyword evidence="2" id="KW-1185">Reference proteome</keyword>
<comment type="caution">
    <text evidence="1">The sequence shown here is derived from an EMBL/GenBank/DDBJ whole genome shotgun (WGS) entry which is preliminary data.</text>
</comment>
<dbReference type="EMBL" id="JADDIV010000002">
    <property type="protein sequence ID" value="MBE7367167.1"/>
    <property type="molecule type" value="Genomic_DNA"/>
</dbReference>
<dbReference type="Proteomes" id="UP000806285">
    <property type="component" value="Unassembled WGS sequence"/>
</dbReference>
<reference evidence="1 2" key="1">
    <citation type="submission" date="2020-10" db="EMBL/GenBank/DDBJ databases">
        <title>Ramlibacter sp. HM2 16S ribosomal RNA gene Genome sequencing and assembly.</title>
        <authorList>
            <person name="Kang M."/>
        </authorList>
    </citation>
    <scope>NUCLEOTIDE SEQUENCE [LARGE SCALE GENOMIC DNA]</scope>
    <source>
        <strain evidence="1 2">HM2</strain>
    </source>
</reference>
<evidence type="ECO:0000313" key="1">
    <source>
        <dbReference type="EMBL" id="MBE7367167.1"/>
    </source>
</evidence>
<keyword evidence="1" id="KW-0503">Monooxygenase</keyword>
<dbReference type="Gene3D" id="3.30.70.100">
    <property type="match status" value="1"/>
</dbReference>
<protein>
    <submittedName>
        <fullName evidence="1">Monooxygenase</fullName>
    </submittedName>
</protein>
<name>A0ABR9S0W8_9BURK</name>
<keyword evidence="1" id="KW-0560">Oxidoreductase</keyword>
<organism evidence="1 2">
    <name type="scientific">Ramlibacter pallidus</name>
    <dbReference type="NCBI Taxonomy" id="2780087"/>
    <lineage>
        <taxon>Bacteria</taxon>
        <taxon>Pseudomonadati</taxon>
        <taxon>Pseudomonadota</taxon>
        <taxon>Betaproteobacteria</taxon>
        <taxon>Burkholderiales</taxon>
        <taxon>Comamonadaceae</taxon>
        <taxon>Ramlibacter</taxon>
    </lineage>
</organism>
<evidence type="ECO:0000313" key="2">
    <source>
        <dbReference type="Proteomes" id="UP000806285"/>
    </source>
</evidence>
<dbReference type="SUPFAM" id="SSF54909">
    <property type="entry name" value="Dimeric alpha+beta barrel"/>
    <property type="match status" value="1"/>
</dbReference>
<proteinExistence type="predicted"/>
<dbReference type="RefSeq" id="WP_193675793.1">
    <property type="nucleotide sequence ID" value="NZ_JADDIV010000002.1"/>
</dbReference>
<accession>A0ABR9S0W8</accession>
<dbReference type="GO" id="GO:0004497">
    <property type="term" value="F:monooxygenase activity"/>
    <property type="evidence" value="ECO:0007669"/>
    <property type="project" value="UniProtKB-KW"/>
</dbReference>
<sequence length="104" mass="11328">MIVTLTSFALPAPITREQARDIFLATAPTYRGVPGLLRKHYLLSEDGRTAGGVYFWTSRAAAEALYTDAWRAFVRGKYGTPPSVTYFDSPVVVDNVAQETLAGG</sequence>
<dbReference type="InterPro" id="IPR011008">
    <property type="entry name" value="Dimeric_a/b-barrel"/>
</dbReference>
<gene>
    <name evidence="1" type="ORF">IM787_06305</name>
</gene>